<dbReference type="EMBL" id="CAJNYV010003034">
    <property type="protein sequence ID" value="CAF3526550.1"/>
    <property type="molecule type" value="Genomic_DNA"/>
</dbReference>
<dbReference type="EMBL" id="CAJOBQ010000747">
    <property type="protein sequence ID" value="CAF4411676.1"/>
    <property type="molecule type" value="Genomic_DNA"/>
</dbReference>
<dbReference type="CDD" id="cd09083">
    <property type="entry name" value="EEP-1"/>
    <property type="match status" value="1"/>
</dbReference>
<dbReference type="AlphaFoldDB" id="A0A818YHU2"/>
<dbReference type="EMBL" id="CAJNYU010001497">
    <property type="protein sequence ID" value="CAF3443157.1"/>
    <property type="molecule type" value="Genomic_DNA"/>
</dbReference>
<dbReference type="Proteomes" id="UP000663872">
    <property type="component" value="Unassembled WGS sequence"/>
</dbReference>
<evidence type="ECO:0000259" key="1">
    <source>
        <dbReference type="Pfam" id="PF03372"/>
    </source>
</evidence>
<dbReference type="GO" id="GO:0000175">
    <property type="term" value="F:3'-5'-RNA exonuclease activity"/>
    <property type="evidence" value="ECO:0007669"/>
    <property type="project" value="TreeGrafter"/>
</dbReference>
<dbReference type="EMBL" id="CAJNYT010005534">
    <property type="protein sequence ID" value="CAF3753855.1"/>
    <property type="molecule type" value="Genomic_DNA"/>
</dbReference>
<dbReference type="PANTHER" id="PTHR12121:SF36">
    <property type="entry name" value="ENDONUCLEASE_EXONUCLEASE_PHOSPHATASE DOMAIN-CONTAINING PROTEIN"/>
    <property type="match status" value="1"/>
</dbReference>
<sequence>MMSFEQHTWPFRVMTYNIRLDTIIDGRNQWYFRKDRVINLIQHYLPDILGVQECLPKQMTDLTSGLSNYGSYAVGRNDGKDNGECCAIFYRHDRFELNDKGTFWLSETPDKPGTKGWDAALPRICSWVKLRDRLMNKEMFYFNTHFDHKGLVARRESAKLILTRIEQIVGYATHAILTGDFNSGPESDAYRTITNNIKFADAKLSTASVHSGPDGTWSTFDVKYDIGDRIDYIFITPARLEVLRHAHLTDSNNKFYPSDHLPVLAELTYRN</sequence>
<dbReference type="InterPro" id="IPR036691">
    <property type="entry name" value="Endo/exonu/phosph_ase_sf"/>
</dbReference>
<evidence type="ECO:0000313" key="2">
    <source>
        <dbReference type="EMBL" id="CAF3443157.1"/>
    </source>
</evidence>
<evidence type="ECO:0000313" key="3">
    <source>
        <dbReference type="EMBL" id="CAF3526550.1"/>
    </source>
</evidence>
<protein>
    <recommendedName>
        <fullName evidence="1">Endonuclease/exonuclease/phosphatase domain-containing protein</fullName>
    </recommendedName>
</protein>
<accession>A0A818YHU2</accession>
<dbReference type="Proteomes" id="UP000663865">
    <property type="component" value="Unassembled WGS sequence"/>
</dbReference>
<evidence type="ECO:0000313" key="7">
    <source>
        <dbReference type="EMBL" id="CAF4628654.1"/>
    </source>
</evidence>
<evidence type="ECO:0000313" key="5">
    <source>
        <dbReference type="EMBL" id="CAF4411676.1"/>
    </source>
</evidence>
<evidence type="ECO:0000313" key="8">
    <source>
        <dbReference type="Proteomes" id="UP000663872"/>
    </source>
</evidence>
<feature type="domain" description="Endonuclease/exonuclease/phosphatase" evidence="1">
    <location>
        <begin position="14"/>
        <end position="260"/>
    </location>
</feature>
<dbReference type="Proteomes" id="UP000663848">
    <property type="component" value="Unassembled WGS sequence"/>
</dbReference>
<dbReference type="EMBL" id="CAJOBS010000706">
    <property type="protein sequence ID" value="CAF4628654.1"/>
    <property type="molecule type" value="Genomic_DNA"/>
</dbReference>
<dbReference type="InterPro" id="IPR050410">
    <property type="entry name" value="CCR4/nocturin_mRNA_transcr"/>
</dbReference>
<organism evidence="4 8">
    <name type="scientific">Rotaria socialis</name>
    <dbReference type="NCBI Taxonomy" id="392032"/>
    <lineage>
        <taxon>Eukaryota</taxon>
        <taxon>Metazoa</taxon>
        <taxon>Spiralia</taxon>
        <taxon>Gnathifera</taxon>
        <taxon>Rotifera</taxon>
        <taxon>Eurotatoria</taxon>
        <taxon>Bdelloidea</taxon>
        <taxon>Philodinida</taxon>
        <taxon>Philodinidae</taxon>
        <taxon>Rotaria</taxon>
    </lineage>
</organism>
<dbReference type="Gene3D" id="3.60.10.10">
    <property type="entry name" value="Endonuclease/exonuclease/phosphatase"/>
    <property type="match status" value="1"/>
</dbReference>
<dbReference type="SUPFAM" id="SSF56219">
    <property type="entry name" value="DNase I-like"/>
    <property type="match status" value="1"/>
</dbReference>
<proteinExistence type="predicted"/>
<dbReference type="PANTHER" id="PTHR12121">
    <property type="entry name" value="CARBON CATABOLITE REPRESSOR PROTEIN 4"/>
    <property type="match status" value="1"/>
</dbReference>
<dbReference type="Proteomes" id="UP000663869">
    <property type="component" value="Unassembled WGS sequence"/>
</dbReference>
<dbReference type="Pfam" id="PF03372">
    <property type="entry name" value="Exo_endo_phos"/>
    <property type="match status" value="1"/>
</dbReference>
<dbReference type="EMBL" id="CAJOBR010000179">
    <property type="protein sequence ID" value="CAF4476866.1"/>
    <property type="molecule type" value="Genomic_DNA"/>
</dbReference>
<evidence type="ECO:0000313" key="6">
    <source>
        <dbReference type="EMBL" id="CAF4476866.1"/>
    </source>
</evidence>
<dbReference type="Proteomes" id="UP000663838">
    <property type="component" value="Unassembled WGS sequence"/>
</dbReference>
<reference evidence="4" key="1">
    <citation type="submission" date="2021-02" db="EMBL/GenBank/DDBJ databases">
        <authorList>
            <person name="Nowell W R."/>
        </authorList>
    </citation>
    <scope>NUCLEOTIDE SEQUENCE</scope>
</reference>
<dbReference type="Proteomes" id="UP000663862">
    <property type="component" value="Unassembled WGS sequence"/>
</dbReference>
<comment type="caution">
    <text evidence="4">The sequence shown here is derived from an EMBL/GenBank/DDBJ whole genome shotgun (WGS) entry which is preliminary data.</text>
</comment>
<gene>
    <name evidence="2" type="ORF">FME351_LOCUS12824</name>
    <name evidence="4" type="ORF">GRG538_LOCUS31546</name>
    <name evidence="3" type="ORF">KIK155_LOCUS17220</name>
    <name evidence="6" type="ORF">QYT958_LOCUS2697</name>
    <name evidence="7" type="ORF">TOA249_LOCUS12450</name>
    <name evidence="5" type="ORF">TSG867_LOCUS13783</name>
</gene>
<dbReference type="InterPro" id="IPR005135">
    <property type="entry name" value="Endo/exonuclease/phosphatase"/>
</dbReference>
<evidence type="ECO:0000313" key="4">
    <source>
        <dbReference type="EMBL" id="CAF3753855.1"/>
    </source>
</evidence>
<name>A0A818YHU2_9BILA</name>